<evidence type="ECO:0000313" key="5">
    <source>
        <dbReference type="Proteomes" id="UP000627715"/>
    </source>
</evidence>
<dbReference type="InterPro" id="IPR046826">
    <property type="entry name" value="PDH_N"/>
</dbReference>
<name>A0A917GJU1_9GAMM</name>
<evidence type="ECO:0000313" key="4">
    <source>
        <dbReference type="EMBL" id="GGG48840.1"/>
    </source>
</evidence>
<feature type="region of interest" description="Disordered" evidence="2">
    <location>
        <begin position="301"/>
        <end position="320"/>
    </location>
</feature>
<dbReference type="InterPro" id="IPR008927">
    <property type="entry name" value="6-PGluconate_DH-like_C_sf"/>
</dbReference>
<dbReference type="GO" id="GO:0070403">
    <property type="term" value="F:NAD+ binding"/>
    <property type="evidence" value="ECO:0007669"/>
    <property type="project" value="InterPro"/>
</dbReference>
<dbReference type="Gene3D" id="1.10.3660.10">
    <property type="entry name" value="6-phosphogluconate dehydrogenase C-terminal like domain"/>
    <property type="match status" value="1"/>
</dbReference>
<dbReference type="SUPFAM" id="SSF51735">
    <property type="entry name" value="NAD(P)-binding Rossmann-fold domains"/>
    <property type="match status" value="1"/>
</dbReference>
<dbReference type="Gene3D" id="3.40.50.720">
    <property type="entry name" value="NAD(P)-binding Rossmann-like Domain"/>
    <property type="match status" value="1"/>
</dbReference>
<reference evidence="4" key="1">
    <citation type="journal article" date="2014" name="Int. J. Syst. Evol. Microbiol.">
        <title>Complete genome sequence of Corynebacterium casei LMG S-19264T (=DSM 44701T), isolated from a smear-ripened cheese.</title>
        <authorList>
            <consortium name="US DOE Joint Genome Institute (JGI-PGF)"/>
            <person name="Walter F."/>
            <person name="Albersmeier A."/>
            <person name="Kalinowski J."/>
            <person name="Ruckert C."/>
        </authorList>
    </citation>
    <scope>NUCLEOTIDE SEQUENCE</scope>
    <source>
        <strain evidence="4">CGMCC 1.15425</strain>
    </source>
</reference>
<dbReference type="FunFam" id="3.40.50.720:FF:000208">
    <property type="entry name" value="Prephenate dehydrogenase"/>
    <property type="match status" value="1"/>
</dbReference>
<evidence type="ECO:0000259" key="3">
    <source>
        <dbReference type="PROSITE" id="PS51176"/>
    </source>
</evidence>
<dbReference type="GO" id="GO:0006571">
    <property type="term" value="P:tyrosine biosynthetic process"/>
    <property type="evidence" value="ECO:0007669"/>
    <property type="project" value="InterPro"/>
</dbReference>
<dbReference type="PROSITE" id="PS51176">
    <property type="entry name" value="PDH_ADH"/>
    <property type="match status" value="1"/>
</dbReference>
<dbReference type="EMBL" id="BMIY01000001">
    <property type="protein sequence ID" value="GGG48840.1"/>
    <property type="molecule type" value="Genomic_DNA"/>
</dbReference>
<protein>
    <recommendedName>
        <fullName evidence="3">Prephenate/arogenate dehydrogenase domain-containing protein</fullName>
    </recommendedName>
</protein>
<dbReference type="PANTHER" id="PTHR21363:SF0">
    <property type="entry name" value="PREPHENATE DEHYDROGENASE [NADP(+)]"/>
    <property type="match status" value="1"/>
</dbReference>
<dbReference type="AlphaFoldDB" id="A0A917GJU1"/>
<dbReference type="SUPFAM" id="SSF48179">
    <property type="entry name" value="6-phosphogluconate dehydrogenase C-terminal domain-like"/>
    <property type="match status" value="1"/>
</dbReference>
<dbReference type="GO" id="GO:0008977">
    <property type="term" value="F:prephenate dehydrogenase (NAD+) activity"/>
    <property type="evidence" value="ECO:0007669"/>
    <property type="project" value="InterPro"/>
</dbReference>
<proteinExistence type="predicted"/>
<dbReference type="PANTHER" id="PTHR21363">
    <property type="entry name" value="PREPHENATE DEHYDROGENASE"/>
    <property type="match status" value="1"/>
</dbReference>
<organism evidence="4 5">
    <name type="scientific">Pseudohongiella nitratireducens</name>
    <dbReference type="NCBI Taxonomy" id="1768907"/>
    <lineage>
        <taxon>Bacteria</taxon>
        <taxon>Pseudomonadati</taxon>
        <taxon>Pseudomonadota</taxon>
        <taxon>Gammaproteobacteria</taxon>
        <taxon>Pseudomonadales</taxon>
        <taxon>Pseudohongiellaceae</taxon>
        <taxon>Pseudohongiella</taxon>
    </lineage>
</organism>
<dbReference type="InterPro" id="IPR003099">
    <property type="entry name" value="Prephen_DH"/>
</dbReference>
<keyword evidence="5" id="KW-1185">Reference proteome</keyword>
<dbReference type="Proteomes" id="UP000627715">
    <property type="component" value="Unassembled WGS sequence"/>
</dbReference>
<gene>
    <name evidence="4" type="ORF">GCM10011403_02400</name>
</gene>
<dbReference type="OrthoDB" id="9809920at2"/>
<dbReference type="InterPro" id="IPR050812">
    <property type="entry name" value="Preph/Arog_dehydrog"/>
</dbReference>
<accession>A0A917GJU1</accession>
<sequence length="636" mass="69134">MPSVDHQTVLIVGLGLIGGSIARALADKSSYRVLACGRDDRPLRQAQADGVIDQWSHEMTELAPQADIVVVATPTRSVARIFSILAGCVSRNTIITDAASVKGSVVADAQCYFAASMDRVVPAHPIAGSEQTGYAASRGDLYTGRNVIITPDRNTNVSALRRVVMLWQHQGAEVHLMSAQRHDEILAGTSHLPHLLAFDLVNTLIESVSEPDRPWQVFDFAAGGFADFSRIASSDATMWRDIFLSNSKATAELLDRYIERLQSTRDSMLAQDGETLHGAFTRAKTARDDFMASFNARRQKAKQGFHAGENENQQKDVDSQKPPAASVLCFQKSEQIKGECQLSASNRVVFEAISDAARQNQVTALHGCPDNREIRDFIRCQIENGALIAGPDNGCITVYSGGSYAGDNAPVIDKYLSADGLMIALLAVLVGSGLAISKGCNQVCVRSGWRDDLAMSQPLRLLQSHGLIALQQQQDGDLLLTSALDKAEVHDLPLAITESLDDEELLLAVLAVVFFNRVNEPLQIVLTQARGQELRYRLKPLQAVGIELSELSPAGGDEDIVQFTLRRESDLPSNLLFDAHHDEWLALCVMALTASSVTSGNISQAGNIRQFYPGLIALLNDLGMVVSDQQQHPRSE</sequence>
<dbReference type="InterPro" id="IPR036291">
    <property type="entry name" value="NAD(P)-bd_dom_sf"/>
</dbReference>
<reference evidence="4" key="2">
    <citation type="submission" date="2020-09" db="EMBL/GenBank/DDBJ databases">
        <authorList>
            <person name="Sun Q."/>
            <person name="Zhou Y."/>
        </authorList>
    </citation>
    <scope>NUCLEOTIDE SEQUENCE</scope>
    <source>
        <strain evidence="4">CGMCC 1.15425</strain>
    </source>
</reference>
<comment type="caution">
    <text evidence="4">The sequence shown here is derived from an EMBL/GenBank/DDBJ whole genome shotgun (WGS) entry which is preliminary data.</text>
</comment>
<keyword evidence="1" id="KW-0560">Oxidoreductase</keyword>
<feature type="domain" description="Prephenate/arogenate dehydrogenase" evidence="3">
    <location>
        <begin position="7"/>
        <end position="298"/>
    </location>
</feature>
<dbReference type="RefSeq" id="WP_068812611.1">
    <property type="nucleotide sequence ID" value="NZ_BMIY01000001.1"/>
</dbReference>
<feature type="compositionally biased region" description="Basic and acidic residues" evidence="2">
    <location>
        <begin position="308"/>
        <end position="319"/>
    </location>
</feature>
<dbReference type="InterPro" id="IPR046825">
    <property type="entry name" value="PDH_C"/>
</dbReference>
<evidence type="ECO:0000256" key="1">
    <source>
        <dbReference type="ARBA" id="ARBA00023002"/>
    </source>
</evidence>
<dbReference type="GO" id="GO:0004665">
    <property type="term" value="F:prephenate dehydrogenase (NADP+) activity"/>
    <property type="evidence" value="ECO:0007669"/>
    <property type="project" value="InterPro"/>
</dbReference>
<evidence type="ECO:0000256" key="2">
    <source>
        <dbReference type="SAM" id="MobiDB-lite"/>
    </source>
</evidence>
<dbReference type="Pfam" id="PF20463">
    <property type="entry name" value="PDH_C"/>
    <property type="match status" value="1"/>
</dbReference>
<dbReference type="Pfam" id="PF02153">
    <property type="entry name" value="PDH_N"/>
    <property type="match status" value="1"/>
</dbReference>